<name>G5HPR1_9FIRM</name>
<reference evidence="4 5" key="1">
    <citation type="submission" date="2011-08" db="EMBL/GenBank/DDBJ databases">
        <title>The Genome Sequence of Clostridium citroniae WAL-17108.</title>
        <authorList>
            <consortium name="The Broad Institute Genome Sequencing Platform"/>
            <person name="Earl A."/>
            <person name="Ward D."/>
            <person name="Feldgarden M."/>
            <person name="Gevers D."/>
            <person name="Finegold S.M."/>
            <person name="Summanen P.H."/>
            <person name="Molitoris D.R."/>
            <person name="Vaisanen M.L."/>
            <person name="Daigneault M."/>
            <person name="Allen-Vercoe E."/>
            <person name="Young S.K."/>
            <person name="Zeng Q."/>
            <person name="Gargeya S."/>
            <person name="Fitzgerald M."/>
            <person name="Haas B."/>
            <person name="Abouelleil A."/>
            <person name="Alvarado L."/>
            <person name="Arachchi H.M."/>
            <person name="Berlin A."/>
            <person name="Brown A."/>
            <person name="Chapman S.B."/>
            <person name="Chen Z."/>
            <person name="Dunbar C."/>
            <person name="Freedman E."/>
            <person name="Gearin G."/>
            <person name="Gellesch M."/>
            <person name="Goldberg J."/>
            <person name="Griggs A."/>
            <person name="Gujja S."/>
            <person name="Heiman D."/>
            <person name="Howarth C."/>
            <person name="Larson L."/>
            <person name="Lui A."/>
            <person name="MacDonald P.J.P."/>
            <person name="Montmayeur A."/>
            <person name="Murphy C."/>
            <person name="Neiman D."/>
            <person name="Pearson M."/>
            <person name="Priest M."/>
            <person name="Roberts A."/>
            <person name="Saif S."/>
            <person name="Shea T."/>
            <person name="Shenoy N."/>
            <person name="Sisk P."/>
            <person name="Stolte C."/>
            <person name="Sykes S."/>
            <person name="Wortman J."/>
            <person name="Nusbaum C."/>
            <person name="Birren B."/>
        </authorList>
    </citation>
    <scope>NUCLEOTIDE SEQUENCE [LARGE SCALE GENOMIC DNA]</scope>
    <source>
        <strain evidence="4 5">WAL-17108</strain>
    </source>
</reference>
<proteinExistence type="predicted"/>
<feature type="domain" description="Solute-binding protein family 3/N-terminal" evidence="3">
    <location>
        <begin position="61"/>
        <end position="299"/>
    </location>
</feature>
<dbReference type="Proteomes" id="UP000003763">
    <property type="component" value="Unassembled WGS sequence"/>
</dbReference>
<organism evidence="4 5">
    <name type="scientific">[Clostridium] citroniae WAL-17108</name>
    <dbReference type="NCBI Taxonomy" id="742733"/>
    <lineage>
        <taxon>Bacteria</taxon>
        <taxon>Bacillati</taxon>
        <taxon>Bacillota</taxon>
        <taxon>Clostridia</taxon>
        <taxon>Lachnospirales</taxon>
        <taxon>Lachnospiraceae</taxon>
        <taxon>Enterocloster</taxon>
    </lineage>
</organism>
<comment type="caution">
    <text evidence="4">The sequence shown here is derived from an EMBL/GenBank/DDBJ whole genome shotgun (WGS) entry which is preliminary data.</text>
</comment>
<feature type="signal peptide" evidence="2">
    <location>
        <begin position="1"/>
        <end position="24"/>
    </location>
</feature>
<dbReference type="PATRIC" id="fig|742733.3.peg.4732"/>
<evidence type="ECO:0000259" key="3">
    <source>
        <dbReference type="SMART" id="SM00062"/>
    </source>
</evidence>
<keyword evidence="1 2" id="KW-0732">Signal</keyword>
<dbReference type="PROSITE" id="PS51257">
    <property type="entry name" value="PROKAR_LIPOPROTEIN"/>
    <property type="match status" value="1"/>
</dbReference>
<dbReference type="Gene3D" id="3.40.190.10">
    <property type="entry name" value="Periplasmic binding protein-like II"/>
    <property type="match status" value="2"/>
</dbReference>
<dbReference type="SMART" id="SM00062">
    <property type="entry name" value="PBPb"/>
    <property type="match status" value="1"/>
</dbReference>
<dbReference type="SUPFAM" id="SSF53850">
    <property type="entry name" value="Periplasmic binding protein-like II"/>
    <property type="match status" value="1"/>
</dbReference>
<dbReference type="HOGENOM" id="CLU_019602_18_2_9"/>
<accession>G5HPR1</accession>
<dbReference type="EMBL" id="ADLJ01000037">
    <property type="protein sequence ID" value="EHE96648.1"/>
    <property type="molecule type" value="Genomic_DNA"/>
</dbReference>
<protein>
    <recommendedName>
        <fullName evidence="3">Solute-binding protein family 3/N-terminal domain-containing protein</fullName>
    </recommendedName>
</protein>
<dbReference type="PANTHER" id="PTHR35936">
    <property type="entry name" value="MEMBRANE-BOUND LYTIC MUREIN TRANSGLYCOSYLASE F"/>
    <property type="match status" value="1"/>
</dbReference>
<dbReference type="AlphaFoldDB" id="G5HPR1"/>
<evidence type="ECO:0000313" key="4">
    <source>
        <dbReference type="EMBL" id="EHE96648.1"/>
    </source>
</evidence>
<dbReference type="PANTHER" id="PTHR35936:SF17">
    <property type="entry name" value="ARGININE-BINDING EXTRACELLULAR PROTEIN ARTP"/>
    <property type="match status" value="1"/>
</dbReference>
<sequence length="307" mass="32223">MKLSTKKVLGMVLAGVLAAGSLTACGGSGTASTTAADAATAASGDSQAAADTTAAAGEKKTLRVAMECAYAPYNWTQPDDSNGAVPIADSNEFAYGYDVMMAKKICDELGYDLEIVRLDWDSLIPAVTTGKVDCVIAGQSITSERLQAVDFTEPYYYATIVTLVKEGGKYADAKSVADLAGATCTSQQSTIWYNTCLPQIEGANVLAATASAPDMLMSLNADKCDLVVTDQPTGKGALVAYPNFKMIEFGGGENDFQVTDEDINIGISLKKGNTELQDAINSVLTKMTKDDFSKMMDEAISVQPLAN</sequence>
<dbReference type="eggNOG" id="COG0834">
    <property type="taxonomic scope" value="Bacteria"/>
</dbReference>
<gene>
    <name evidence="4" type="ORF">HMPREF9469_04573</name>
</gene>
<evidence type="ECO:0000256" key="1">
    <source>
        <dbReference type="ARBA" id="ARBA00022729"/>
    </source>
</evidence>
<evidence type="ECO:0000256" key="2">
    <source>
        <dbReference type="SAM" id="SignalP"/>
    </source>
</evidence>
<dbReference type="InterPro" id="IPR001638">
    <property type="entry name" value="Solute-binding_3/MltF_N"/>
</dbReference>
<feature type="chain" id="PRO_5038695724" description="Solute-binding protein family 3/N-terminal domain-containing protein" evidence="2">
    <location>
        <begin position="25"/>
        <end position="307"/>
    </location>
</feature>
<dbReference type="Pfam" id="PF00497">
    <property type="entry name" value="SBP_bac_3"/>
    <property type="match status" value="1"/>
</dbReference>
<evidence type="ECO:0000313" key="5">
    <source>
        <dbReference type="Proteomes" id="UP000003763"/>
    </source>
</evidence>
<dbReference type="RefSeq" id="WP_007867452.1">
    <property type="nucleotide sequence ID" value="NZ_JH376427.1"/>
</dbReference>